<sequence length="198" mass="21765">MNGAHLLICLLLATPQLVEAADYSDPDWPCIQPRVDNLSPGLMWPQEVQPVPLSAQARDLVAMLALRRVGLPQAEAAVRGFAATTPPPDAQLLGSVFLGVFDKLDRERHRLIGGIARYANSQTALAARIETARGQIEALMAATAPDFDAVDRLEEQIDWDERIYHDRARALTAVCETPVLLEKRAFAIAQILLKQLPQ</sequence>
<dbReference type="EMBL" id="ACYY01000031">
    <property type="protein sequence ID" value="EEW23883.1"/>
    <property type="molecule type" value="Genomic_DNA"/>
</dbReference>
<dbReference type="RefSeq" id="WP_008032859.1">
    <property type="nucleotide sequence ID" value="NZ_ACYY01000031.1"/>
</dbReference>
<accession>C8S587</accession>
<keyword evidence="1" id="KW-0732">Signal</keyword>
<organism evidence="2 3">
    <name type="scientific">Rhodobacter ferrooxidans</name>
    <dbReference type="NCBI Taxonomy" id="371731"/>
    <lineage>
        <taxon>Bacteria</taxon>
        <taxon>Pseudomonadati</taxon>
        <taxon>Pseudomonadota</taxon>
        <taxon>Alphaproteobacteria</taxon>
        <taxon>Rhodobacterales</taxon>
        <taxon>Rhodobacter group</taxon>
        <taxon>Rhodobacter</taxon>
    </lineage>
</organism>
<proteinExistence type="predicted"/>
<comment type="caution">
    <text evidence="2">The sequence shown here is derived from an EMBL/GenBank/DDBJ whole genome shotgun (WGS) entry which is preliminary data.</text>
</comment>
<keyword evidence="3" id="KW-1185">Reference proteome</keyword>
<dbReference type="Proteomes" id="UP000010121">
    <property type="component" value="Unassembled WGS sequence"/>
</dbReference>
<reference evidence="2 3" key="1">
    <citation type="submission" date="2009-08" db="EMBL/GenBank/DDBJ databases">
        <title>The draft genome of Rhodobacter sp. SW2.</title>
        <authorList>
            <consortium name="US DOE Joint Genome Institute (JGI-PGF)"/>
            <person name="Lucas S."/>
            <person name="Copeland A."/>
            <person name="Lapidus A."/>
            <person name="Glavina del Rio T."/>
            <person name="Tice H."/>
            <person name="Bruce D."/>
            <person name="Goodwin L."/>
            <person name="Pitluck S."/>
            <person name="Larimer F."/>
            <person name="Land M.L."/>
            <person name="Hauser L."/>
            <person name="Emerson D."/>
        </authorList>
    </citation>
    <scope>NUCLEOTIDE SEQUENCE [LARGE SCALE GENOMIC DNA]</scope>
    <source>
        <strain evidence="2 3">SW2</strain>
    </source>
</reference>
<name>C8S587_9RHOB</name>
<evidence type="ECO:0000313" key="3">
    <source>
        <dbReference type="Proteomes" id="UP000010121"/>
    </source>
</evidence>
<gene>
    <name evidence="2" type="ORF">Rsw2DRAFT_3215</name>
</gene>
<dbReference type="STRING" id="371731.Rsw2DRAFT_3215"/>
<evidence type="ECO:0000313" key="2">
    <source>
        <dbReference type="EMBL" id="EEW23883.1"/>
    </source>
</evidence>
<evidence type="ECO:0000256" key="1">
    <source>
        <dbReference type="SAM" id="SignalP"/>
    </source>
</evidence>
<dbReference type="AlphaFoldDB" id="C8S587"/>
<dbReference type="eggNOG" id="ENOG5031PRJ">
    <property type="taxonomic scope" value="Bacteria"/>
</dbReference>
<dbReference type="OrthoDB" id="6159094at2"/>
<feature type="chain" id="PRO_5002989821" evidence="1">
    <location>
        <begin position="21"/>
        <end position="198"/>
    </location>
</feature>
<feature type="signal peptide" evidence="1">
    <location>
        <begin position="1"/>
        <end position="20"/>
    </location>
</feature>
<protein>
    <submittedName>
        <fullName evidence="2">Uncharacterized protein</fullName>
    </submittedName>
</protein>